<gene>
    <name evidence="2" type="ORF">Pflav_083370</name>
</gene>
<reference evidence="2 3" key="2">
    <citation type="submission" date="2020-03" db="EMBL/GenBank/DDBJ databases">
        <authorList>
            <person name="Ichikawa N."/>
            <person name="Kimura A."/>
            <person name="Kitahashi Y."/>
            <person name="Uohara A."/>
        </authorList>
    </citation>
    <scope>NUCLEOTIDE SEQUENCE [LARGE SCALE GENOMIC DNA]</scope>
    <source>
        <strain evidence="2 3">NBRC 107702</strain>
    </source>
</reference>
<feature type="transmembrane region" description="Helical" evidence="1">
    <location>
        <begin position="308"/>
        <end position="327"/>
    </location>
</feature>
<keyword evidence="1" id="KW-0472">Membrane</keyword>
<dbReference type="AlphaFoldDB" id="A0A6F8Y789"/>
<keyword evidence="1" id="KW-0812">Transmembrane</keyword>
<feature type="transmembrane region" description="Helical" evidence="1">
    <location>
        <begin position="334"/>
        <end position="353"/>
    </location>
</feature>
<evidence type="ECO:0000256" key="1">
    <source>
        <dbReference type="SAM" id="Phobius"/>
    </source>
</evidence>
<organism evidence="2 3">
    <name type="scientific">Phytohabitans flavus</name>
    <dbReference type="NCBI Taxonomy" id="1076124"/>
    <lineage>
        <taxon>Bacteria</taxon>
        <taxon>Bacillati</taxon>
        <taxon>Actinomycetota</taxon>
        <taxon>Actinomycetes</taxon>
        <taxon>Micromonosporales</taxon>
        <taxon>Micromonosporaceae</taxon>
    </lineage>
</organism>
<keyword evidence="3" id="KW-1185">Reference proteome</keyword>
<feature type="transmembrane region" description="Helical" evidence="1">
    <location>
        <begin position="31"/>
        <end position="53"/>
    </location>
</feature>
<dbReference type="EMBL" id="AP022870">
    <property type="protein sequence ID" value="BCB81927.1"/>
    <property type="molecule type" value="Genomic_DNA"/>
</dbReference>
<proteinExistence type="predicted"/>
<feature type="transmembrane region" description="Helical" evidence="1">
    <location>
        <begin position="7"/>
        <end position="25"/>
    </location>
</feature>
<dbReference type="PANTHER" id="PTHR36840:SF1">
    <property type="entry name" value="BLL5714 PROTEIN"/>
    <property type="match status" value="1"/>
</dbReference>
<evidence type="ECO:0000313" key="2">
    <source>
        <dbReference type="EMBL" id="BCB81927.1"/>
    </source>
</evidence>
<feature type="transmembrane region" description="Helical" evidence="1">
    <location>
        <begin position="197"/>
        <end position="216"/>
    </location>
</feature>
<feature type="transmembrane region" description="Helical" evidence="1">
    <location>
        <begin position="129"/>
        <end position="153"/>
    </location>
</feature>
<feature type="transmembrane region" description="Helical" evidence="1">
    <location>
        <begin position="165"/>
        <end position="185"/>
    </location>
</feature>
<keyword evidence="1" id="KW-1133">Transmembrane helix</keyword>
<dbReference type="KEGG" id="pfla:Pflav_083370"/>
<accession>A0A6F8Y789</accession>
<dbReference type="RefSeq" id="WP_173041625.1">
    <property type="nucleotide sequence ID" value="NZ_AP022870.1"/>
</dbReference>
<sequence>MTRLELFYDLVFVFAFLNVSSLASVNLTRSALLEALLVLALLWWLWGGFVALSNIVRADQGIMPLVGFAIMAALFVLALATDTAFRDEPGGLDGPFVFALAYATTEAIVLVALYATIETKNPASRRRSVLLSLPTILGALIVLLGGTAPQLLFPADIAHNLRLGSWAAALVVAYSGGLVIGRVGWRLKSVEHFAERHALIVLIALGESVISLGVGATSRNGRPITATVVLAAVLGIAVIAALWWLYFDLLAFHVEQVLHRARGQSRIVLGRDIYTYLHLPLVSGVIIFSLGLQRLLSAVIQKSTIDGWNLISLFGGVILYLVALVAVELRSSRRLDPVSLAGAALLVLLLPVADRLPAIAALIVLTATIVAVVVAQLLTKRGVRKQVRHRIHQEQIDLEAAVVRWRHRHQ</sequence>
<feature type="transmembrane region" description="Helical" evidence="1">
    <location>
        <begin position="228"/>
        <end position="252"/>
    </location>
</feature>
<feature type="transmembrane region" description="Helical" evidence="1">
    <location>
        <begin position="65"/>
        <end position="85"/>
    </location>
</feature>
<evidence type="ECO:0000313" key="3">
    <source>
        <dbReference type="Proteomes" id="UP000502508"/>
    </source>
</evidence>
<feature type="transmembrane region" description="Helical" evidence="1">
    <location>
        <begin position="359"/>
        <end position="378"/>
    </location>
</feature>
<dbReference type="PANTHER" id="PTHR36840">
    <property type="entry name" value="BLL5714 PROTEIN"/>
    <property type="match status" value="1"/>
</dbReference>
<feature type="transmembrane region" description="Helical" evidence="1">
    <location>
        <begin position="273"/>
        <end position="296"/>
    </location>
</feature>
<dbReference type="InterPro" id="IPR010640">
    <property type="entry name" value="Low_temperature_requirement_A"/>
</dbReference>
<feature type="transmembrane region" description="Helical" evidence="1">
    <location>
        <begin position="97"/>
        <end position="117"/>
    </location>
</feature>
<reference evidence="2 3" key="1">
    <citation type="submission" date="2020-03" db="EMBL/GenBank/DDBJ databases">
        <title>Whole genome shotgun sequence of Phytohabitans flavus NBRC 107702.</title>
        <authorList>
            <person name="Komaki H."/>
            <person name="Tamura T."/>
        </authorList>
    </citation>
    <scope>NUCLEOTIDE SEQUENCE [LARGE SCALE GENOMIC DNA]</scope>
    <source>
        <strain evidence="2 3">NBRC 107702</strain>
    </source>
</reference>
<name>A0A6F8Y789_9ACTN</name>
<dbReference type="Pfam" id="PF06772">
    <property type="entry name" value="LtrA"/>
    <property type="match status" value="1"/>
</dbReference>
<dbReference type="Proteomes" id="UP000502508">
    <property type="component" value="Chromosome"/>
</dbReference>
<protein>
    <submittedName>
        <fullName evidence="2">Low temperature requirement protein A</fullName>
    </submittedName>
</protein>